<evidence type="ECO:0000256" key="5">
    <source>
        <dbReference type="ARBA" id="ARBA00023136"/>
    </source>
</evidence>
<evidence type="ECO:0000256" key="4">
    <source>
        <dbReference type="ARBA" id="ARBA00022989"/>
    </source>
</evidence>
<dbReference type="EMBL" id="JBBWUH010000008">
    <property type="protein sequence ID" value="KAK8159543.1"/>
    <property type="molecule type" value="Genomic_DNA"/>
</dbReference>
<feature type="transmembrane region" description="Helical" evidence="7">
    <location>
        <begin position="546"/>
        <end position="567"/>
    </location>
</feature>
<evidence type="ECO:0000259" key="8">
    <source>
        <dbReference type="PROSITE" id="PS50850"/>
    </source>
</evidence>
<organism evidence="9 10">
    <name type="scientific">Phyllosticta citrichinensis</name>
    <dbReference type="NCBI Taxonomy" id="1130410"/>
    <lineage>
        <taxon>Eukaryota</taxon>
        <taxon>Fungi</taxon>
        <taxon>Dikarya</taxon>
        <taxon>Ascomycota</taxon>
        <taxon>Pezizomycotina</taxon>
        <taxon>Dothideomycetes</taxon>
        <taxon>Dothideomycetes incertae sedis</taxon>
        <taxon>Botryosphaeriales</taxon>
        <taxon>Phyllostictaceae</taxon>
        <taxon>Phyllosticta</taxon>
    </lineage>
</organism>
<name>A0ABR1XL81_9PEZI</name>
<dbReference type="Gene3D" id="1.20.1250.20">
    <property type="entry name" value="MFS general substrate transporter like domains"/>
    <property type="match status" value="1"/>
</dbReference>
<feature type="compositionally biased region" description="Basic and acidic residues" evidence="6">
    <location>
        <begin position="35"/>
        <end position="53"/>
    </location>
</feature>
<evidence type="ECO:0000256" key="7">
    <source>
        <dbReference type="SAM" id="Phobius"/>
    </source>
</evidence>
<keyword evidence="10" id="KW-1185">Reference proteome</keyword>
<gene>
    <name evidence="9" type="ORF">IWX90DRAFT_406710</name>
</gene>
<keyword evidence="3 7" id="KW-0812">Transmembrane</keyword>
<sequence>MSQVTESNEDDNTGSLCASETFAQAVSKPLPTKSEGPKSEVHDEQQYGRNEDVSARLTSISQGSLDISQDNCFHQEAPEPPTKEHEQVIEDQQSTNEFYLYSIFSLGMKRYVVFMVAVAGFFSPLSGNIYFPALNTISRELHVSKELVNLTLTSYSIFQGLAPTVFGDLADMAGRRPAFITGFVIYIAACIGIAVQHSYPALFILRCFQSTGSSSTIALGSGVVADIATSAERGTWMGWAQVGPMIGPAVGPLVGGILSQFLGWRSIFWFLTILGSVYLAAFAITVPETGRNVVGNGSIPPQGWNMSLLNYLAVRKAASSTTTTTNNLPTDPHRSRTKLAQARNLRWPNPLNTLKLLAEPDVRLLILLNALTYTAFINVLTSLPYLLAATYRFNDLQIGLSFLPFGVGGLVAPLANGRLLDANYRRIARRVGMRVDARRGDGDLASFPLEQARIAVAAPQLLLGVAALAAYGWVMQAQTHLAWPLVLLFVMGVALTGAFNVLNVLLVDLYPLAPATATAALNLTRCLFSAVGSVVIIFLIEAMGRGWCFTSQAVLVAVVGPVLAVLVRRGPEWREKRRVREKERERERVAKGR</sequence>
<comment type="caution">
    <text evidence="9">The sequence shown here is derived from an EMBL/GenBank/DDBJ whole genome shotgun (WGS) entry which is preliminary data.</text>
</comment>
<dbReference type="Proteomes" id="UP001456524">
    <property type="component" value="Unassembled WGS sequence"/>
</dbReference>
<dbReference type="InterPro" id="IPR020846">
    <property type="entry name" value="MFS_dom"/>
</dbReference>
<dbReference type="InterPro" id="IPR011701">
    <property type="entry name" value="MFS"/>
</dbReference>
<protein>
    <submittedName>
        <fullName evidence="9">Major facilitator superfamily domain-containing protein</fullName>
    </submittedName>
</protein>
<dbReference type="Gene3D" id="1.20.1720.10">
    <property type="entry name" value="Multidrug resistance protein D"/>
    <property type="match status" value="1"/>
</dbReference>
<reference evidence="9 10" key="1">
    <citation type="journal article" date="2022" name="G3 (Bethesda)">
        <title>Enemy or ally: a genomic approach to elucidate the lifestyle of Phyllosticta citrichinaensis.</title>
        <authorList>
            <person name="Buijs V.A."/>
            <person name="Groenewald J.Z."/>
            <person name="Haridas S."/>
            <person name="LaButti K.M."/>
            <person name="Lipzen A."/>
            <person name="Martin F.M."/>
            <person name="Barry K."/>
            <person name="Grigoriev I.V."/>
            <person name="Crous P.W."/>
            <person name="Seidl M.F."/>
        </authorList>
    </citation>
    <scope>NUCLEOTIDE SEQUENCE [LARGE SCALE GENOMIC DNA]</scope>
    <source>
        <strain evidence="9 10">CBS 129764</strain>
    </source>
</reference>
<feature type="transmembrane region" description="Helical" evidence="7">
    <location>
        <begin position="364"/>
        <end position="386"/>
    </location>
</feature>
<feature type="transmembrane region" description="Helical" evidence="7">
    <location>
        <begin position="111"/>
        <end position="131"/>
    </location>
</feature>
<evidence type="ECO:0000256" key="6">
    <source>
        <dbReference type="SAM" id="MobiDB-lite"/>
    </source>
</evidence>
<dbReference type="SUPFAM" id="SSF103473">
    <property type="entry name" value="MFS general substrate transporter"/>
    <property type="match status" value="1"/>
</dbReference>
<dbReference type="PROSITE" id="PS50850">
    <property type="entry name" value="MFS"/>
    <property type="match status" value="1"/>
</dbReference>
<feature type="transmembrane region" description="Helical" evidence="7">
    <location>
        <begin position="147"/>
        <end position="166"/>
    </location>
</feature>
<feature type="transmembrane region" description="Helical" evidence="7">
    <location>
        <begin position="454"/>
        <end position="475"/>
    </location>
</feature>
<keyword evidence="2" id="KW-0813">Transport</keyword>
<evidence type="ECO:0000256" key="1">
    <source>
        <dbReference type="ARBA" id="ARBA00004141"/>
    </source>
</evidence>
<feature type="transmembrane region" description="Helical" evidence="7">
    <location>
        <begin position="519"/>
        <end position="540"/>
    </location>
</feature>
<feature type="compositionally biased region" description="Polar residues" evidence="6">
    <location>
        <begin position="13"/>
        <end position="24"/>
    </location>
</feature>
<feature type="transmembrane region" description="Helical" evidence="7">
    <location>
        <begin position="267"/>
        <end position="286"/>
    </location>
</feature>
<evidence type="ECO:0000256" key="2">
    <source>
        <dbReference type="ARBA" id="ARBA00022448"/>
    </source>
</evidence>
<evidence type="ECO:0000313" key="9">
    <source>
        <dbReference type="EMBL" id="KAK8159543.1"/>
    </source>
</evidence>
<accession>A0ABR1XL81</accession>
<dbReference type="Pfam" id="PF07690">
    <property type="entry name" value="MFS_1"/>
    <property type="match status" value="1"/>
</dbReference>
<keyword evidence="4 7" id="KW-1133">Transmembrane helix</keyword>
<keyword evidence="5 7" id="KW-0472">Membrane</keyword>
<feature type="transmembrane region" description="Helical" evidence="7">
    <location>
        <begin position="178"/>
        <end position="199"/>
    </location>
</feature>
<feature type="transmembrane region" description="Helical" evidence="7">
    <location>
        <begin position="398"/>
        <end position="420"/>
    </location>
</feature>
<dbReference type="InterPro" id="IPR036259">
    <property type="entry name" value="MFS_trans_sf"/>
</dbReference>
<feature type="region of interest" description="Disordered" evidence="6">
    <location>
        <begin position="1"/>
        <end position="53"/>
    </location>
</feature>
<feature type="transmembrane region" description="Helical" evidence="7">
    <location>
        <begin position="481"/>
        <end position="507"/>
    </location>
</feature>
<proteinExistence type="predicted"/>
<dbReference type="PANTHER" id="PTHR23502">
    <property type="entry name" value="MAJOR FACILITATOR SUPERFAMILY"/>
    <property type="match status" value="1"/>
</dbReference>
<feature type="domain" description="Major facilitator superfamily (MFS) profile" evidence="8">
    <location>
        <begin position="112"/>
        <end position="572"/>
    </location>
</feature>
<dbReference type="PANTHER" id="PTHR23502:SF51">
    <property type="entry name" value="QUINIDINE RESISTANCE PROTEIN 1-RELATED"/>
    <property type="match status" value="1"/>
</dbReference>
<comment type="subcellular location">
    <subcellularLocation>
        <location evidence="1">Membrane</location>
        <topology evidence="1">Multi-pass membrane protein</topology>
    </subcellularLocation>
</comment>
<evidence type="ECO:0000313" key="10">
    <source>
        <dbReference type="Proteomes" id="UP001456524"/>
    </source>
</evidence>
<evidence type="ECO:0000256" key="3">
    <source>
        <dbReference type="ARBA" id="ARBA00022692"/>
    </source>
</evidence>